<dbReference type="PANTHER" id="PTHR13303">
    <property type="entry name" value="PREFOLDIN SUBUNIT 2"/>
    <property type="match status" value="1"/>
</dbReference>
<dbReference type="OrthoDB" id="29646at2759"/>
<evidence type="ECO:0000313" key="5">
    <source>
        <dbReference type="EMBL" id="KAF0974012.1"/>
    </source>
</evidence>
<dbReference type="GeneID" id="68114161"/>
<evidence type="ECO:0008006" key="7">
    <source>
        <dbReference type="Google" id="ProtNLM"/>
    </source>
</evidence>
<dbReference type="RefSeq" id="XP_044558725.1">
    <property type="nucleotide sequence ID" value="XM_044710633.1"/>
</dbReference>
<evidence type="ECO:0000256" key="2">
    <source>
        <dbReference type="ARBA" id="ARBA00023186"/>
    </source>
</evidence>
<dbReference type="GO" id="GO:0051082">
    <property type="term" value="F:unfolded protein binding"/>
    <property type="evidence" value="ECO:0007669"/>
    <property type="project" value="InterPro"/>
</dbReference>
<dbReference type="Gene3D" id="1.10.287.370">
    <property type="match status" value="1"/>
</dbReference>
<keyword evidence="3" id="KW-0175">Coiled coil</keyword>
<dbReference type="Proteomes" id="UP000444721">
    <property type="component" value="Unassembled WGS sequence"/>
</dbReference>
<dbReference type="AlphaFoldDB" id="A0A6A5BGS9"/>
<protein>
    <recommendedName>
        <fullName evidence="7">Prefoldin subunit 2</fullName>
    </recommendedName>
</protein>
<comment type="similarity">
    <text evidence="1">Belongs to the prefoldin subunit beta family.</text>
</comment>
<dbReference type="GO" id="GO:0016272">
    <property type="term" value="C:prefoldin complex"/>
    <property type="evidence" value="ECO:0007669"/>
    <property type="project" value="InterPro"/>
</dbReference>
<dbReference type="FunFam" id="1.10.287.370:FF:000002">
    <property type="entry name" value="Prefoldin subunit 2"/>
    <property type="match status" value="1"/>
</dbReference>
<evidence type="ECO:0000256" key="1">
    <source>
        <dbReference type="ARBA" id="ARBA00008045"/>
    </source>
</evidence>
<proteinExistence type="inferred from homology"/>
<sequence length="136" mass="15449">MSEQEFSNEQQIVEHFSKLQQEYNTIAGTVAKLELEIRDHSSVLTALKELDGDRKCYRLIGGVLAERTVKEVVPVVESNMENLESTVKKLHQDLDDKEMELSAFKTKYKIRFKNETINTEDRSSSSKPRGSSGVLA</sequence>
<accession>A0A6A5BGS9</accession>
<organism evidence="5 6">
    <name type="scientific">Naegleria fowleri</name>
    <name type="common">Brain eating amoeba</name>
    <dbReference type="NCBI Taxonomy" id="5763"/>
    <lineage>
        <taxon>Eukaryota</taxon>
        <taxon>Discoba</taxon>
        <taxon>Heterolobosea</taxon>
        <taxon>Tetramitia</taxon>
        <taxon>Eutetramitia</taxon>
        <taxon>Vahlkampfiidae</taxon>
        <taxon>Naegleria</taxon>
    </lineage>
</organism>
<feature type="compositionally biased region" description="Low complexity" evidence="4">
    <location>
        <begin position="125"/>
        <end position="136"/>
    </location>
</feature>
<reference evidence="5 6" key="1">
    <citation type="journal article" date="2019" name="Sci. Rep.">
        <title>Nanopore sequencing improves the draft genome of the human pathogenic amoeba Naegleria fowleri.</title>
        <authorList>
            <person name="Liechti N."/>
            <person name="Schurch N."/>
            <person name="Bruggmann R."/>
            <person name="Wittwer M."/>
        </authorList>
    </citation>
    <scope>NUCLEOTIDE SEQUENCE [LARGE SCALE GENOMIC DNA]</scope>
    <source>
        <strain evidence="5 6">ATCC 30894</strain>
    </source>
</reference>
<dbReference type="OMA" id="CFKMIGG"/>
<feature type="coiled-coil region" evidence="3">
    <location>
        <begin position="80"/>
        <end position="107"/>
    </location>
</feature>
<feature type="region of interest" description="Disordered" evidence="4">
    <location>
        <begin position="117"/>
        <end position="136"/>
    </location>
</feature>
<dbReference type="VEuPathDB" id="AmoebaDB:NF0091170"/>
<dbReference type="SUPFAM" id="SSF46579">
    <property type="entry name" value="Prefoldin"/>
    <property type="match status" value="1"/>
</dbReference>
<dbReference type="EMBL" id="VFQX01000054">
    <property type="protein sequence ID" value="KAF0974012.1"/>
    <property type="molecule type" value="Genomic_DNA"/>
</dbReference>
<dbReference type="InterPro" id="IPR027235">
    <property type="entry name" value="PFD2"/>
</dbReference>
<dbReference type="CDD" id="cd23163">
    <property type="entry name" value="Prefoldin_2"/>
    <property type="match status" value="1"/>
</dbReference>
<dbReference type="Pfam" id="PF01920">
    <property type="entry name" value="Prefoldin_2"/>
    <property type="match status" value="1"/>
</dbReference>
<name>A0A6A5BGS9_NAEFO</name>
<keyword evidence="6" id="KW-1185">Reference proteome</keyword>
<dbReference type="VEuPathDB" id="AmoebaDB:FDP41_006943"/>
<dbReference type="InterPro" id="IPR002777">
    <property type="entry name" value="PFD_beta-like"/>
</dbReference>
<keyword evidence="2" id="KW-0143">Chaperone</keyword>
<dbReference type="VEuPathDB" id="AmoebaDB:NfTy_073320"/>
<dbReference type="InterPro" id="IPR009053">
    <property type="entry name" value="Prefoldin"/>
</dbReference>
<evidence type="ECO:0000256" key="3">
    <source>
        <dbReference type="SAM" id="Coils"/>
    </source>
</evidence>
<dbReference type="GO" id="GO:0006457">
    <property type="term" value="P:protein folding"/>
    <property type="evidence" value="ECO:0007669"/>
    <property type="project" value="InterPro"/>
</dbReference>
<evidence type="ECO:0000313" key="6">
    <source>
        <dbReference type="Proteomes" id="UP000444721"/>
    </source>
</evidence>
<gene>
    <name evidence="5" type="ORF">FDP41_006943</name>
</gene>
<comment type="caution">
    <text evidence="5">The sequence shown here is derived from an EMBL/GenBank/DDBJ whole genome shotgun (WGS) entry which is preliminary data.</text>
</comment>
<evidence type="ECO:0000256" key="4">
    <source>
        <dbReference type="SAM" id="MobiDB-lite"/>
    </source>
</evidence>